<dbReference type="EMBL" id="BPQP01000056">
    <property type="protein sequence ID" value="GJD96159.1"/>
    <property type="molecule type" value="Genomic_DNA"/>
</dbReference>
<dbReference type="InterPro" id="IPR016181">
    <property type="entry name" value="Acyl_CoA_acyltransferase"/>
</dbReference>
<comment type="caution">
    <text evidence="2">The sequence shown here is derived from an EMBL/GenBank/DDBJ whole genome shotgun (WGS) entry which is preliminary data.</text>
</comment>
<name>A0ABQ4RZA3_9HYPH</name>
<accession>A0ABQ4RZA3</accession>
<dbReference type="InterPro" id="IPR031165">
    <property type="entry name" value="GNAT_YJDJ"/>
</dbReference>
<feature type="domain" description="N-acetyltransferase" evidence="1">
    <location>
        <begin position="2"/>
        <end position="87"/>
    </location>
</feature>
<evidence type="ECO:0000259" key="1">
    <source>
        <dbReference type="PROSITE" id="PS51729"/>
    </source>
</evidence>
<evidence type="ECO:0000313" key="2">
    <source>
        <dbReference type="EMBL" id="GJD96159.1"/>
    </source>
</evidence>
<dbReference type="Gene3D" id="3.40.630.30">
    <property type="match status" value="1"/>
</dbReference>
<keyword evidence="3" id="KW-1185">Reference proteome</keyword>
<organism evidence="2 3">
    <name type="scientific">Methylobacterium iners</name>
    <dbReference type="NCBI Taxonomy" id="418707"/>
    <lineage>
        <taxon>Bacteria</taxon>
        <taxon>Pseudomonadati</taxon>
        <taxon>Pseudomonadota</taxon>
        <taxon>Alphaproteobacteria</taxon>
        <taxon>Hyphomicrobiales</taxon>
        <taxon>Methylobacteriaceae</taxon>
        <taxon>Methylobacterium</taxon>
    </lineage>
</organism>
<proteinExistence type="predicted"/>
<dbReference type="PROSITE" id="PS51729">
    <property type="entry name" value="GNAT_YJDJ"/>
    <property type="match status" value="1"/>
</dbReference>
<reference evidence="2" key="2">
    <citation type="submission" date="2021-08" db="EMBL/GenBank/DDBJ databases">
        <authorList>
            <person name="Tani A."/>
            <person name="Ola A."/>
            <person name="Ogura Y."/>
            <person name="Katsura K."/>
            <person name="Hayashi T."/>
        </authorList>
    </citation>
    <scope>NUCLEOTIDE SEQUENCE</scope>
    <source>
        <strain evidence="2">DSM 19015</strain>
    </source>
</reference>
<dbReference type="Proteomes" id="UP001055125">
    <property type="component" value="Unassembled WGS sequence"/>
</dbReference>
<reference evidence="2" key="1">
    <citation type="journal article" date="2021" name="Front. Microbiol.">
        <title>Comprehensive Comparative Genomics and Phenotyping of Methylobacterium Species.</title>
        <authorList>
            <person name="Alessa O."/>
            <person name="Ogura Y."/>
            <person name="Fujitani Y."/>
            <person name="Takami H."/>
            <person name="Hayashi T."/>
            <person name="Sahin N."/>
            <person name="Tani A."/>
        </authorList>
    </citation>
    <scope>NUCLEOTIDE SEQUENCE</scope>
    <source>
        <strain evidence="2">DSM 19015</strain>
    </source>
</reference>
<dbReference type="SUPFAM" id="SSF55729">
    <property type="entry name" value="Acyl-CoA N-acyltransferases (Nat)"/>
    <property type="match status" value="1"/>
</dbReference>
<protein>
    <recommendedName>
        <fullName evidence="1">N-acetyltransferase domain-containing protein</fullName>
    </recommendedName>
</protein>
<dbReference type="RefSeq" id="WP_238245336.1">
    <property type="nucleotide sequence ID" value="NZ_BPQP01000056.1"/>
</dbReference>
<evidence type="ECO:0000313" key="3">
    <source>
        <dbReference type="Proteomes" id="UP001055125"/>
    </source>
</evidence>
<gene>
    <name evidence="2" type="ORF">OCOJLMKI_3377</name>
</gene>
<dbReference type="Pfam" id="PF14542">
    <property type="entry name" value="Acetyltransf_CG"/>
    <property type="match status" value="1"/>
</dbReference>
<sequence length="87" mass="9750">MDDNATLSRFELVVADQIVFANYRRQPGILVITYVYAPPLLRGTGTAGRLMEAVAVHARAEGLRIVALCGYARAWLQRQPEHRDLLN</sequence>